<evidence type="ECO:0000259" key="14">
    <source>
        <dbReference type="PROSITE" id="PS50035"/>
    </source>
</evidence>
<feature type="active site" evidence="12">
    <location>
        <position position="248"/>
    </location>
</feature>
<feature type="active site" evidence="12">
    <location>
        <position position="255"/>
    </location>
</feature>
<dbReference type="Proteomes" id="UP000789423">
    <property type="component" value="Unassembled WGS sequence"/>
</dbReference>
<dbReference type="InterPro" id="IPR030874">
    <property type="entry name" value="Cardiolipin_synth_Firmi"/>
</dbReference>
<evidence type="ECO:0000256" key="13">
    <source>
        <dbReference type="NCBIfam" id="TIGR04265"/>
    </source>
</evidence>
<evidence type="ECO:0000256" key="11">
    <source>
        <dbReference type="ARBA" id="ARBA00023264"/>
    </source>
</evidence>
<evidence type="ECO:0000313" key="16">
    <source>
        <dbReference type="Proteomes" id="UP000789423"/>
    </source>
</evidence>
<feature type="active site" evidence="12">
    <location>
        <position position="438"/>
    </location>
</feature>
<feature type="active site" evidence="12">
    <location>
        <position position="250"/>
    </location>
</feature>
<gene>
    <name evidence="15" type="primary">clsA</name>
    <name evidence="15" type="ORF">BACCIP111899_02252</name>
</gene>
<keyword evidence="4 12" id="KW-0808">Transferase</keyword>
<dbReference type="CDD" id="cd09112">
    <property type="entry name" value="PLDc_CLS_2"/>
    <property type="match status" value="1"/>
</dbReference>
<dbReference type="InterPro" id="IPR001736">
    <property type="entry name" value="PLipase_D/transphosphatidylase"/>
</dbReference>
<dbReference type="InterPro" id="IPR025202">
    <property type="entry name" value="PLD-like_dom"/>
</dbReference>
<accession>A0ABN7ZVU3</accession>
<keyword evidence="5 12" id="KW-0812">Transmembrane</keyword>
<protein>
    <recommendedName>
        <fullName evidence="12 13">Cardiolipin synthase</fullName>
        <shortName evidence="12">CL synthase</shortName>
        <ecNumber evidence="12 13">2.7.8.-</ecNumber>
    </recommendedName>
</protein>
<evidence type="ECO:0000256" key="4">
    <source>
        <dbReference type="ARBA" id="ARBA00022679"/>
    </source>
</evidence>
<evidence type="ECO:0000256" key="7">
    <source>
        <dbReference type="ARBA" id="ARBA00022989"/>
    </source>
</evidence>
<dbReference type="InterPro" id="IPR022924">
    <property type="entry name" value="Cardiolipin_synthase"/>
</dbReference>
<dbReference type="Pfam" id="PF13091">
    <property type="entry name" value="PLDc_2"/>
    <property type="match status" value="2"/>
</dbReference>
<feature type="domain" description="PLD phosphodiesterase" evidence="14">
    <location>
        <begin position="426"/>
        <end position="453"/>
    </location>
</feature>
<comment type="subcellular location">
    <subcellularLocation>
        <location evidence="1 12">Cell membrane</location>
        <topology evidence="1 12">Multi-pass membrane protein</topology>
    </subcellularLocation>
</comment>
<sequence>MTFIPMKNRVLQLLFVSAITVLVLKVLNNSPITLNTFVGSLFLITAIGIAFIIFIENRSPQSTLAWFWVLAVLPVIGVFFYVLFGRSRWRRNKHLHRAEEQRKLFREILEGRRLEQEIPPSLDERSAHLATVVHKFGGGPIANETATKLLTNGEETFTEIFSSIQEAKHHIHIQYYIYRPDEIGTKLRDALIEKAKAGVTVRFLFDGLGSYTLRSTFLQPMKDVGIEVVEFDPALSPWLIETVNYRNHRKIIIIDGKIGFTGGLNVGDEYLGRSKKFPIWRDSHLKLEGKALYKLQAIFLEDWLYACSGLNNYSWEPFMNKEYFPRWTVDTGGAVQIVASGPSANDKTIRNALLAAMTSAKRSIWIATPYFIPDPETLTLLRLSALAGIDVRILYPGISDSVISDQASQSYFAPLLEAGVSIYRYKDGFMHAKIVLIDDEIATIGTANMDIRSFELNYELIAILYDSPTVLDIKHDFEQDFKDSTELRWEVFKKRSIRKRTLESLMRLISPLL</sequence>
<keyword evidence="16" id="KW-1185">Reference proteome</keyword>
<comment type="caution">
    <text evidence="15">The sequence shown here is derived from an EMBL/GenBank/DDBJ whole genome shotgun (WGS) entry which is preliminary data.</text>
</comment>
<reference evidence="15 16" key="1">
    <citation type="submission" date="2021-10" db="EMBL/GenBank/DDBJ databases">
        <authorList>
            <person name="Criscuolo A."/>
        </authorList>
    </citation>
    <scope>NUCLEOTIDE SEQUENCE [LARGE SCALE GENOMIC DNA]</scope>
    <source>
        <strain evidence="16">CIP 111899</strain>
    </source>
</reference>
<keyword evidence="7 12" id="KW-1133">Transmembrane helix</keyword>
<dbReference type="InterPro" id="IPR027379">
    <property type="entry name" value="CLS_N"/>
</dbReference>
<evidence type="ECO:0000256" key="10">
    <source>
        <dbReference type="ARBA" id="ARBA00023209"/>
    </source>
</evidence>
<dbReference type="SUPFAM" id="SSF56024">
    <property type="entry name" value="Phospholipase D/nuclease"/>
    <property type="match status" value="2"/>
</dbReference>
<dbReference type="GO" id="GO:0016740">
    <property type="term" value="F:transferase activity"/>
    <property type="evidence" value="ECO:0007669"/>
    <property type="project" value="UniProtKB-KW"/>
</dbReference>
<dbReference type="PANTHER" id="PTHR21248">
    <property type="entry name" value="CARDIOLIPIN SYNTHASE"/>
    <property type="match status" value="1"/>
</dbReference>
<dbReference type="PROSITE" id="PS50035">
    <property type="entry name" value="PLD"/>
    <property type="match status" value="2"/>
</dbReference>
<evidence type="ECO:0000313" key="15">
    <source>
        <dbReference type="EMBL" id="CAG9613057.1"/>
    </source>
</evidence>
<comment type="catalytic activity">
    <reaction evidence="12">
        <text>2 a 1,2-diacyl-sn-glycero-3-phospho-(1'-sn-glycerol) = a cardiolipin + glycerol</text>
        <dbReference type="Rhea" id="RHEA:31451"/>
        <dbReference type="ChEBI" id="CHEBI:17754"/>
        <dbReference type="ChEBI" id="CHEBI:62237"/>
        <dbReference type="ChEBI" id="CHEBI:64716"/>
    </reaction>
</comment>
<keyword evidence="2 12" id="KW-1003">Cell membrane</keyword>
<evidence type="ECO:0000256" key="6">
    <source>
        <dbReference type="ARBA" id="ARBA00022737"/>
    </source>
</evidence>
<dbReference type="SMART" id="SM00155">
    <property type="entry name" value="PLDc"/>
    <property type="match status" value="2"/>
</dbReference>
<evidence type="ECO:0000256" key="8">
    <source>
        <dbReference type="ARBA" id="ARBA00023098"/>
    </source>
</evidence>
<name>A0ABN7ZVU3_9BACI</name>
<keyword evidence="9 12" id="KW-0472">Membrane</keyword>
<evidence type="ECO:0000256" key="1">
    <source>
        <dbReference type="ARBA" id="ARBA00004651"/>
    </source>
</evidence>
<comment type="function">
    <text evidence="12">Catalyzes the reversible phosphatidyl group transfer from one phosphatidylglycerol molecule to another to form cardiolipin (CL) (diphosphatidylglycerol) and glycerol.</text>
</comment>
<keyword evidence="11 12" id="KW-1208">Phospholipid metabolism</keyword>
<feature type="transmembrane region" description="Helical" evidence="12">
    <location>
        <begin position="6"/>
        <end position="27"/>
    </location>
</feature>
<dbReference type="Pfam" id="PF13396">
    <property type="entry name" value="PLDc_N"/>
    <property type="match status" value="1"/>
</dbReference>
<feature type="transmembrane region" description="Helical" evidence="12">
    <location>
        <begin position="34"/>
        <end position="54"/>
    </location>
</feature>
<keyword evidence="8 12" id="KW-0443">Lipid metabolism</keyword>
<dbReference type="PANTHER" id="PTHR21248:SF20">
    <property type="entry name" value="CARDIOLIPIN SYNTHASE YWIE-RELATED"/>
    <property type="match status" value="1"/>
</dbReference>
<dbReference type="NCBIfam" id="TIGR04265">
    <property type="entry name" value="bac_cardiolipin"/>
    <property type="match status" value="1"/>
</dbReference>
<feature type="domain" description="PLD phosphodiesterase" evidence="14">
    <location>
        <begin position="243"/>
        <end position="270"/>
    </location>
</feature>
<dbReference type="EMBL" id="CAKJTI010000009">
    <property type="protein sequence ID" value="CAG9613057.1"/>
    <property type="molecule type" value="Genomic_DNA"/>
</dbReference>
<feature type="active site" evidence="12">
    <location>
        <position position="433"/>
    </location>
</feature>
<feature type="transmembrane region" description="Helical" evidence="12">
    <location>
        <begin position="66"/>
        <end position="84"/>
    </location>
</feature>
<keyword evidence="6" id="KW-0677">Repeat</keyword>
<evidence type="ECO:0000256" key="9">
    <source>
        <dbReference type="ARBA" id="ARBA00023136"/>
    </source>
</evidence>
<dbReference type="Gene3D" id="3.30.870.10">
    <property type="entry name" value="Endonuclease Chain A"/>
    <property type="match status" value="2"/>
</dbReference>
<organism evidence="15 16">
    <name type="scientific">Bacillus rhizoplanae</name>
    <dbReference type="NCBI Taxonomy" id="2880966"/>
    <lineage>
        <taxon>Bacteria</taxon>
        <taxon>Bacillati</taxon>
        <taxon>Bacillota</taxon>
        <taxon>Bacilli</taxon>
        <taxon>Bacillales</taxon>
        <taxon>Bacillaceae</taxon>
        <taxon>Bacillus</taxon>
    </lineage>
</organism>
<proteinExistence type="inferred from homology"/>
<dbReference type="EC" id="2.7.8.-" evidence="12 13"/>
<evidence type="ECO:0000256" key="5">
    <source>
        <dbReference type="ARBA" id="ARBA00022692"/>
    </source>
</evidence>
<keyword evidence="3 12" id="KW-0444">Lipid biosynthesis</keyword>
<evidence type="ECO:0000256" key="12">
    <source>
        <dbReference type="HAMAP-Rule" id="MF_01916"/>
    </source>
</evidence>
<comment type="similarity">
    <text evidence="12">Belongs to the phospholipase D family. Cardiolipin synthase subfamily.</text>
</comment>
<evidence type="ECO:0000256" key="2">
    <source>
        <dbReference type="ARBA" id="ARBA00022475"/>
    </source>
</evidence>
<dbReference type="HAMAP" id="MF_01916">
    <property type="entry name" value="Cardiolipin_synth_Cls"/>
    <property type="match status" value="1"/>
</dbReference>
<keyword evidence="10 12" id="KW-0594">Phospholipid biosynthesis</keyword>
<evidence type="ECO:0000256" key="3">
    <source>
        <dbReference type="ARBA" id="ARBA00022516"/>
    </source>
</evidence>
<dbReference type="NCBIfam" id="NF009107">
    <property type="entry name" value="PRK12452.1"/>
    <property type="match status" value="1"/>
</dbReference>
<dbReference type="CDD" id="cd09110">
    <property type="entry name" value="PLDc_CLS_1"/>
    <property type="match status" value="1"/>
</dbReference>
<feature type="active site" evidence="12">
    <location>
        <position position="431"/>
    </location>
</feature>